<evidence type="ECO:0000313" key="3">
    <source>
        <dbReference type="Proteomes" id="UP000600946"/>
    </source>
</evidence>
<dbReference type="EMBL" id="BMUU01000006">
    <property type="protein sequence ID" value="GGY42484.1"/>
    <property type="molecule type" value="Genomic_DNA"/>
</dbReference>
<dbReference type="RefSeq" id="WP_351968517.1">
    <property type="nucleotide sequence ID" value="NZ_JBEPET010000003.1"/>
</dbReference>
<dbReference type="SUPFAM" id="SSF51735">
    <property type="entry name" value="NAD(P)-binding Rossmann-fold domains"/>
    <property type="match status" value="1"/>
</dbReference>
<comment type="caution">
    <text evidence="2">The sequence shown here is derived from an EMBL/GenBank/DDBJ whole genome shotgun (WGS) entry which is preliminary data.</text>
</comment>
<accession>A0ABQ3ADJ9</accession>
<dbReference type="Gene3D" id="3.90.25.10">
    <property type="entry name" value="UDP-galactose 4-epimerase, domain 1"/>
    <property type="match status" value="1"/>
</dbReference>
<dbReference type="InterPro" id="IPR008030">
    <property type="entry name" value="NmrA-like"/>
</dbReference>
<organism evidence="2 3">
    <name type="scientific">Streptomyces xanthochromogenes</name>
    <dbReference type="NCBI Taxonomy" id="67384"/>
    <lineage>
        <taxon>Bacteria</taxon>
        <taxon>Bacillati</taxon>
        <taxon>Actinomycetota</taxon>
        <taxon>Actinomycetes</taxon>
        <taxon>Kitasatosporales</taxon>
        <taxon>Streptomycetaceae</taxon>
        <taxon>Streptomyces</taxon>
    </lineage>
</organism>
<keyword evidence="3" id="KW-1185">Reference proteome</keyword>
<reference evidence="3" key="1">
    <citation type="journal article" date="2019" name="Int. J. Syst. Evol. Microbiol.">
        <title>The Global Catalogue of Microorganisms (GCM) 10K type strain sequencing project: providing services to taxonomists for standard genome sequencing and annotation.</title>
        <authorList>
            <consortium name="The Broad Institute Genomics Platform"/>
            <consortium name="The Broad Institute Genome Sequencing Center for Infectious Disease"/>
            <person name="Wu L."/>
            <person name="Ma J."/>
        </authorList>
    </citation>
    <scope>NUCLEOTIDE SEQUENCE [LARGE SCALE GENOMIC DNA]</scope>
    <source>
        <strain evidence="3">JCM 4594</strain>
    </source>
</reference>
<dbReference type="InterPro" id="IPR051604">
    <property type="entry name" value="Ergot_Alk_Oxidoreductase"/>
</dbReference>
<dbReference type="PANTHER" id="PTHR43162">
    <property type="match status" value="1"/>
</dbReference>
<evidence type="ECO:0000259" key="1">
    <source>
        <dbReference type="Pfam" id="PF05368"/>
    </source>
</evidence>
<dbReference type="Gene3D" id="3.40.50.720">
    <property type="entry name" value="NAD(P)-binding Rossmann-like Domain"/>
    <property type="match status" value="1"/>
</dbReference>
<sequence length="308" mass="33272">MPALPAPADIEWEEAMQIAVTTPTGNVGRHVVATLVRAGVRPRVLLRDPARLAPEVRDEVDAVRVDQYDADTVVAATRGVDALFWVDPSTVSGDPLADYARATTSVVRAVRENGIGRVVFQSSVGAEKRHGAGEIDGLALTETALDDTGVDVTHLRCGYFFTNLELQLDAVRAGRLQVVLPLDQPMAWVAPRDIAEVAATRLLSSAWSGRSVQAVHGPADLSWHQVAEILTAATGRPIGVERITDDAMRAQLQSAGMPDGMVESVLGMSTGLREDFVPEQHRTVRTTTETTLAAWAYDHLRRRLDDAS</sequence>
<dbReference type="InterPro" id="IPR036291">
    <property type="entry name" value="NAD(P)-bd_dom_sf"/>
</dbReference>
<dbReference type="Proteomes" id="UP000600946">
    <property type="component" value="Unassembled WGS sequence"/>
</dbReference>
<dbReference type="Pfam" id="PF05368">
    <property type="entry name" value="NmrA"/>
    <property type="match status" value="1"/>
</dbReference>
<protein>
    <submittedName>
        <fullName evidence="2">NmrA family transcriptional regulator</fullName>
    </submittedName>
</protein>
<feature type="domain" description="NmrA-like" evidence="1">
    <location>
        <begin position="17"/>
        <end position="269"/>
    </location>
</feature>
<dbReference type="PANTHER" id="PTHR43162:SF1">
    <property type="entry name" value="PRESTALK A DIFFERENTIATION PROTEIN A"/>
    <property type="match status" value="1"/>
</dbReference>
<proteinExistence type="predicted"/>
<name>A0ABQ3ADJ9_9ACTN</name>
<gene>
    <name evidence="2" type="ORF">GCM10010326_40850</name>
</gene>
<evidence type="ECO:0000313" key="2">
    <source>
        <dbReference type="EMBL" id="GGY42484.1"/>
    </source>
</evidence>